<protein>
    <recommendedName>
        <fullName evidence="5">Ig-like domain-containing protein</fullName>
    </recommendedName>
</protein>
<feature type="domain" description="Ig-like" evidence="5">
    <location>
        <begin position="60"/>
        <end position="140"/>
    </location>
</feature>
<keyword evidence="7" id="KW-1185">Reference proteome</keyword>
<dbReference type="Gene3D" id="2.60.40.10">
    <property type="entry name" value="Immunoglobulins"/>
    <property type="match status" value="1"/>
</dbReference>
<dbReference type="PROSITE" id="PS50835">
    <property type="entry name" value="IG_LIKE"/>
    <property type="match status" value="1"/>
</dbReference>
<reference evidence="6 7" key="1">
    <citation type="submission" date="2024-02" db="EMBL/GenBank/DDBJ databases">
        <title>Chromosome-scale genome assembly of the rough periwinkle Littorina saxatilis.</title>
        <authorList>
            <person name="De Jode A."/>
            <person name="Faria R."/>
            <person name="Formenti G."/>
            <person name="Sims Y."/>
            <person name="Smith T.P."/>
            <person name="Tracey A."/>
            <person name="Wood J.M.D."/>
            <person name="Zagrodzka Z.B."/>
            <person name="Johannesson K."/>
            <person name="Butlin R.K."/>
            <person name="Leder E.H."/>
        </authorList>
    </citation>
    <scope>NUCLEOTIDE SEQUENCE [LARGE SCALE GENOMIC DNA]</scope>
    <source>
        <strain evidence="6">Snail1</strain>
        <tissue evidence="6">Muscle</tissue>
    </source>
</reference>
<dbReference type="Proteomes" id="UP001374579">
    <property type="component" value="Unassembled WGS sequence"/>
</dbReference>
<organism evidence="6 7">
    <name type="scientific">Littorina saxatilis</name>
    <dbReference type="NCBI Taxonomy" id="31220"/>
    <lineage>
        <taxon>Eukaryota</taxon>
        <taxon>Metazoa</taxon>
        <taxon>Spiralia</taxon>
        <taxon>Lophotrochozoa</taxon>
        <taxon>Mollusca</taxon>
        <taxon>Gastropoda</taxon>
        <taxon>Caenogastropoda</taxon>
        <taxon>Littorinimorpha</taxon>
        <taxon>Littorinoidea</taxon>
        <taxon>Littorinidae</taxon>
        <taxon>Littorina</taxon>
    </lineage>
</organism>
<evidence type="ECO:0000256" key="3">
    <source>
        <dbReference type="ARBA" id="ARBA00023319"/>
    </source>
</evidence>
<dbReference type="Gene3D" id="3.40.50.10140">
    <property type="entry name" value="Toll/interleukin-1 receptor homology (TIR) domain"/>
    <property type="match status" value="1"/>
</dbReference>
<dbReference type="SUPFAM" id="SSF48726">
    <property type="entry name" value="Immunoglobulin"/>
    <property type="match status" value="1"/>
</dbReference>
<gene>
    <name evidence="6" type="ORF">V1264_010140</name>
</gene>
<dbReference type="InterPro" id="IPR007110">
    <property type="entry name" value="Ig-like_dom"/>
</dbReference>
<keyword evidence="4" id="KW-1133">Transmembrane helix</keyword>
<evidence type="ECO:0000256" key="1">
    <source>
        <dbReference type="ARBA" id="ARBA00023157"/>
    </source>
</evidence>
<dbReference type="SUPFAM" id="SSF52200">
    <property type="entry name" value="Toll/Interleukin receptor TIR domain"/>
    <property type="match status" value="1"/>
</dbReference>
<dbReference type="InterPro" id="IPR035897">
    <property type="entry name" value="Toll_tir_struct_dom_sf"/>
</dbReference>
<dbReference type="EMBL" id="JBAMIC010000024">
    <property type="protein sequence ID" value="KAK7090325.1"/>
    <property type="molecule type" value="Genomic_DNA"/>
</dbReference>
<keyword evidence="1" id="KW-1015">Disulfide bond</keyword>
<sequence length="504" mass="56875">MLVLVRRKGDRASILSLVVIRVAATMLTAASQQVCQHVAEAGGLKFADQYPAQPVVETAGAYSNLSCCTGRQSNVNHTWYKWINNTWCLQTAKSECDYNTAWNYRHTSEDGQTLEFQESDAITDSGIYLCSATDEKSTINRTFTLLVVGCETNIANITFSTPSDAQTSVGKDFSQVCQGDFGCHGAVDSSTEAWWSYLDEHGNLHDLSQGSQGHYRIQESISQDETKKTARLIIRGVKEGDFHRVFICSLHMKDLPLAGFNLTLSKIETDERWQRYIPLIVVPSVLFGVILVTVLLTWKICGSLVAFKWRSVRDTLPGRGPGHLYDAMLLAGDDDEEGEEEGRVMRMLSSTLHQKGYKIYTPQLGLSRGRQIDHIEECVTVIFILSSYKTSNKDDRFSGFSRYISVCADYDANIVLIPTQNLPDVEWHNMSSDYKKVFKNIPKLFTIVKWPQNGLAKLKWNIFWSKVQCQLPKVKDPAIERETQISHPLLTEQRSPSYEHANRC</sequence>
<accession>A0AAN9AP36</accession>
<keyword evidence="4" id="KW-0472">Membrane</keyword>
<evidence type="ECO:0000259" key="5">
    <source>
        <dbReference type="PROSITE" id="PS50835"/>
    </source>
</evidence>
<name>A0AAN9AP36_9CAEN</name>
<keyword evidence="3" id="KW-0393">Immunoglobulin domain</keyword>
<dbReference type="InterPro" id="IPR015621">
    <property type="entry name" value="IL-1_rcpt_fam"/>
</dbReference>
<dbReference type="PANTHER" id="PTHR11890:SF44">
    <property type="entry name" value="X-LINKED INTERLEUKIN-1 RECEPTOR ACCESSORY PROTEIN-LIKE 2"/>
    <property type="match status" value="1"/>
</dbReference>
<evidence type="ECO:0000313" key="7">
    <source>
        <dbReference type="Proteomes" id="UP001374579"/>
    </source>
</evidence>
<comment type="caution">
    <text evidence="6">The sequence shown here is derived from an EMBL/GenBank/DDBJ whole genome shotgun (WGS) entry which is preliminary data.</text>
</comment>
<evidence type="ECO:0000313" key="6">
    <source>
        <dbReference type="EMBL" id="KAK7090325.1"/>
    </source>
</evidence>
<dbReference type="PANTHER" id="PTHR11890">
    <property type="entry name" value="INTERLEUKIN-1 RECEPTOR FAMILY MEMBER"/>
    <property type="match status" value="1"/>
</dbReference>
<keyword evidence="2" id="KW-0325">Glycoprotein</keyword>
<dbReference type="AlphaFoldDB" id="A0AAN9AP36"/>
<evidence type="ECO:0000256" key="2">
    <source>
        <dbReference type="ARBA" id="ARBA00023180"/>
    </source>
</evidence>
<keyword evidence="4" id="KW-0812">Transmembrane</keyword>
<dbReference type="InterPro" id="IPR036179">
    <property type="entry name" value="Ig-like_dom_sf"/>
</dbReference>
<feature type="transmembrane region" description="Helical" evidence="4">
    <location>
        <begin position="276"/>
        <end position="298"/>
    </location>
</feature>
<proteinExistence type="predicted"/>
<evidence type="ECO:0000256" key="4">
    <source>
        <dbReference type="SAM" id="Phobius"/>
    </source>
</evidence>
<dbReference type="InterPro" id="IPR013783">
    <property type="entry name" value="Ig-like_fold"/>
</dbReference>